<accession>A0A382ZU60</accession>
<keyword evidence="1" id="KW-0812">Transmembrane</keyword>
<reference evidence="2" key="1">
    <citation type="submission" date="2018-05" db="EMBL/GenBank/DDBJ databases">
        <authorList>
            <person name="Lanie J.A."/>
            <person name="Ng W.-L."/>
            <person name="Kazmierczak K.M."/>
            <person name="Andrzejewski T.M."/>
            <person name="Davidsen T.M."/>
            <person name="Wayne K.J."/>
            <person name="Tettelin H."/>
            <person name="Glass J.I."/>
            <person name="Rusch D."/>
            <person name="Podicherti R."/>
            <person name="Tsui H.-C.T."/>
            <person name="Winkler M.E."/>
        </authorList>
    </citation>
    <scope>NUCLEOTIDE SEQUENCE</scope>
</reference>
<dbReference type="AlphaFoldDB" id="A0A382ZU60"/>
<sequence length="50" mass="5701">MAEVTKIYKVGQHPDLPPPRSEVGVIGWVYYNLLSTPFNIVLTLLALWFL</sequence>
<gene>
    <name evidence="2" type="ORF">METZ01_LOCUS451866</name>
</gene>
<proteinExistence type="predicted"/>
<feature type="transmembrane region" description="Helical" evidence="1">
    <location>
        <begin position="28"/>
        <end position="49"/>
    </location>
</feature>
<evidence type="ECO:0000313" key="2">
    <source>
        <dbReference type="EMBL" id="SVD99012.1"/>
    </source>
</evidence>
<keyword evidence="1" id="KW-0472">Membrane</keyword>
<dbReference type="EMBL" id="UINC01186679">
    <property type="protein sequence ID" value="SVD99012.1"/>
    <property type="molecule type" value="Genomic_DNA"/>
</dbReference>
<organism evidence="2">
    <name type="scientific">marine metagenome</name>
    <dbReference type="NCBI Taxonomy" id="408172"/>
    <lineage>
        <taxon>unclassified sequences</taxon>
        <taxon>metagenomes</taxon>
        <taxon>ecological metagenomes</taxon>
    </lineage>
</organism>
<protein>
    <submittedName>
        <fullName evidence="2">Uncharacterized protein</fullName>
    </submittedName>
</protein>
<evidence type="ECO:0000256" key="1">
    <source>
        <dbReference type="SAM" id="Phobius"/>
    </source>
</evidence>
<name>A0A382ZU60_9ZZZZ</name>
<keyword evidence="1" id="KW-1133">Transmembrane helix</keyword>
<feature type="non-terminal residue" evidence="2">
    <location>
        <position position="50"/>
    </location>
</feature>